<dbReference type="Proteomes" id="UP001148662">
    <property type="component" value="Unassembled WGS sequence"/>
</dbReference>
<evidence type="ECO:0000313" key="1">
    <source>
        <dbReference type="EMBL" id="KAJ3522784.1"/>
    </source>
</evidence>
<organism evidence="1 2">
    <name type="scientific">Phlebia brevispora</name>
    <dbReference type="NCBI Taxonomy" id="194682"/>
    <lineage>
        <taxon>Eukaryota</taxon>
        <taxon>Fungi</taxon>
        <taxon>Dikarya</taxon>
        <taxon>Basidiomycota</taxon>
        <taxon>Agaricomycotina</taxon>
        <taxon>Agaricomycetes</taxon>
        <taxon>Polyporales</taxon>
        <taxon>Meruliaceae</taxon>
        <taxon>Phlebia</taxon>
    </lineage>
</organism>
<gene>
    <name evidence="1" type="ORF">NM688_g8825</name>
</gene>
<reference evidence="1" key="1">
    <citation type="submission" date="2022-07" db="EMBL/GenBank/DDBJ databases">
        <title>Genome Sequence of Phlebia brevispora.</title>
        <authorList>
            <person name="Buettner E."/>
        </authorList>
    </citation>
    <scope>NUCLEOTIDE SEQUENCE</scope>
    <source>
        <strain evidence="1">MPL23</strain>
    </source>
</reference>
<dbReference type="EMBL" id="JANHOG010002502">
    <property type="protein sequence ID" value="KAJ3522784.1"/>
    <property type="molecule type" value="Genomic_DNA"/>
</dbReference>
<proteinExistence type="predicted"/>
<accession>A0ACC1RR38</accession>
<protein>
    <submittedName>
        <fullName evidence="1">Uncharacterized protein</fullName>
    </submittedName>
</protein>
<name>A0ACC1RR38_9APHY</name>
<sequence>MLLDVNRKLFARSDRVKGVDFHPTEPWLLTGLYNGTVNIYNHDTGALIKTFEVAEVPVRCVRFIPRKNWFVAGSDDFQLRVFNYNTHEKVAAFEAHPDYIRCLTVHPTASIVLTGSDDMTIKAWDWDKQWRCIQTYEGHTHYIMNIAVNPKDPNTFASACLDRTVKMWSLGSPTANFTMEAHDKGVNYVEFYPGADKPYLVTASDDKTVKIWDYLSKSCVQTLESHTNNVLFAVFHPNLPLIISGGEDGTVKLWNSGTYRLENTLSYALERAWCIALRKNVNEIAVGYDEGVVVVKLGRDEPTFSMDPTGKLIYTRNTEVLSANLQTIQDASSIADGNRIPLAIKELGTTEIFATTLTHSPNGRFVTVVGDGEYIVYTALAWRNKAFGNGSSFAWAGDSNTYAILEGRTKVRVYKNFRERTTPVMKGAGSWSLEGLHGGTLLGARGSGAVVFWDWETGEVVRRIDVDAKNIFWSGTGLLVAICAEDSYYVLRFDRDAYNAKLEEGVEVTDEGIEDAFDLIAEIPENVKTAKWVGDCFIYTTASNRLNYFVGSESYTITPFDQPLFLLGYIPAHNRVYLADKDLNVFSYALSLSLVEYQTAVLRGDMDAAAEILPSIPKEQRNSVASFLEGRGLKELALEVTTDLDQKFDLSLQLDDLDSAVEIARQVPELEAESKWKAIGDRALATWRFDLARESFEKAGDLGSLMLLLLSIGDKDGLAKLAAVAGKSICSTCLESRRLILLGALQSKRPALICF</sequence>
<comment type="caution">
    <text evidence="1">The sequence shown here is derived from an EMBL/GenBank/DDBJ whole genome shotgun (WGS) entry which is preliminary data.</text>
</comment>
<evidence type="ECO:0000313" key="2">
    <source>
        <dbReference type="Proteomes" id="UP001148662"/>
    </source>
</evidence>
<keyword evidence="2" id="KW-1185">Reference proteome</keyword>